<keyword evidence="2 8" id="KW-0121">Carboxypeptidase</keyword>
<name>A0ABR4KF48_9EURO</name>
<dbReference type="Gene3D" id="1.10.287.410">
    <property type="match status" value="1"/>
</dbReference>
<keyword evidence="7" id="KW-0325">Glycoprotein</keyword>
<evidence type="ECO:0000256" key="4">
    <source>
        <dbReference type="ARBA" id="ARBA00022729"/>
    </source>
</evidence>
<dbReference type="InterPro" id="IPR018202">
    <property type="entry name" value="Ser_caboxypep_ser_AS"/>
</dbReference>
<accession>A0ABR4KF48</accession>
<keyword evidence="10" id="KW-1185">Reference proteome</keyword>
<keyword evidence="5 8" id="KW-0378">Hydrolase</keyword>
<keyword evidence="3 8" id="KW-0645">Protease</keyword>
<evidence type="ECO:0000256" key="6">
    <source>
        <dbReference type="ARBA" id="ARBA00023157"/>
    </source>
</evidence>
<dbReference type="EC" id="3.4.16.-" evidence="8"/>
<dbReference type="PRINTS" id="PR00724">
    <property type="entry name" value="CRBOXYPTASEC"/>
</dbReference>
<evidence type="ECO:0000256" key="3">
    <source>
        <dbReference type="ARBA" id="ARBA00022670"/>
    </source>
</evidence>
<evidence type="ECO:0000313" key="10">
    <source>
        <dbReference type="Proteomes" id="UP001610446"/>
    </source>
</evidence>
<dbReference type="SUPFAM" id="SSF53474">
    <property type="entry name" value="alpha/beta-Hydrolases"/>
    <property type="match status" value="1"/>
</dbReference>
<keyword evidence="4" id="KW-0732">Signal</keyword>
<dbReference type="GO" id="GO:0016787">
    <property type="term" value="F:hydrolase activity"/>
    <property type="evidence" value="ECO:0007669"/>
    <property type="project" value="UniProtKB-KW"/>
</dbReference>
<dbReference type="InterPro" id="IPR001563">
    <property type="entry name" value="Peptidase_S10"/>
</dbReference>
<evidence type="ECO:0000256" key="2">
    <source>
        <dbReference type="ARBA" id="ARBA00022645"/>
    </source>
</evidence>
<comment type="similarity">
    <text evidence="1 8">Belongs to the peptidase S10 family.</text>
</comment>
<comment type="caution">
    <text evidence="9">The sequence shown here is derived from an EMBL/GenBank/DDBJ whole genome shotgun (WGS) entry which is preliminary data.</text>
</comment>
<sequence>MSFYPDMSLGLQDILPFSQSQSQSTWFSASTRHQQDQSLCDARTDHYTGSVPISNGKEIFYWMIRSMDNPTEAPVLIWLSGGPGGASTYAALTEVGPCWVNITDNSTYHNPYSWAQHANLLIIDQPAGVGFSKESSDPAHRVTTLDQAAYDFNEFLHTFFTEIFPDLQHNGLHLASESYGGRWGPAFLHHILALQNVRAEQAVTNPIKSLILVNAVIGTLGGLLSTANYEFGCTGHGVATRLGLGYNETVCSALQELGPECEKYAEICERENDLTICKDASQFCEGRIGPLAKLPGVSPYNVEKACSDTENLCLDNLAATEAFFNKREVQHMLGYDNYQYGVINHDITTSFDESGSTTQSVLREVVDLLQHTPVRLLVMNGDLDALVITAGQKRIFDNIPWRGQLEYRQQPWKDWHYTDASGERQHGGQVKGSSKLRFVSFQKAGHMVPGDQPEAALAVLNEWLDEKIILSVVDT</sequence>
<dbReference type="Proteomes" id="UP001610446">
    <property type="component" value="Unassembled WGS sequence"/>
</dbReference>
<dbReference type="Pfam" id="PF00450">
    <property type="entry name" value="Peptidase_S10"/>
    <property type="match status" value="1"/>
</dbReference>
<dbReference type="PROSITE" id="PS00131">
    <property type="entry name" value="CARBOXYPEPT_SER_SER"/>
    <property type="match status" value="1"/>
</dbReference>
<dbReference type="Gene3D" id="3.40.50.1820">
    <property type="entry name" value="alpha/beta hydrolase"/>
    <property type="match status" value="1"/>
</dbReference>
<dbReference type="PANTHER" id="PTHR11802:SF113">
    <property type="entry name" value="SERINE CARBOXYPEPTIDASE CTSA-4.1"/>
    <property type="match status" value="1"/>
</dbReference>
<gene>
    <name evidence="9" type="ORF">BJY01DRAFT_245350</name>
</gene>
<dbReference type="InterPro" id="IPR029058">
    <property type="entry name" value="AB_hydrolase_fold"/>
</dbReference>
<evidence type="ECO:0000256" key="8">
    <source>
        <dbReference type="RuleBase" id="RU361156"/>
    </source>
</evidence>
<evidence type="ECO:0000256" key="5">
    <source>
        <dbReference type="ARBA" id="ARBA00022801"/>
    </source>
</evidence>
<evidence type="ECO:0000313" key="9">
    <source>
        <dbReference type="EMBL" id="KAL2850652.1"/>
    </source>
</evidence>
<organism evidence="9 10">
    <name type="scientific">Aspergillus pseudoustus</name>
    <dbReference type="NCBI Taxonomy" id="1810923"/>
    <lineage>
        <taxon>Eukaryota</taxon>
        <taxon>Fungi</taxon>
        <taxon>Dikarya</taxon>
        <taxon>Ascomycota</taxon>
        <taxon>Pezizomycotina</taxon>
        <taxon>Eurotiomycetes</taxon>
        <taxon>Eurotiomycetidae</taxon>
        <taxon>Eurotiales</taxon>
        <taxon>Aspergillaceae</taxon>
        <taxon>Aspergillus</taxon>
        <taxon>Aspergillus subgen. Nidulantes</taxon>
    </lineage>
</organism>
<evidence type="ECO:0000256" key="1">
    <source>
        <dbReference type="ARBA" id="ARBA00009431"/>
    </source>
</evidence>
<proteinExistence type="inferred from homology"/>
<keyword evidence="6" id="KW-1015">Disulfide bond</keyword>
<dbReference type="PANTHER" id="PTHR11802">
    <property type="entry name" value="SERINE PROTEASE FAMILY S10 SERINE CARBOXYPEPTIDASE"/>
    <property type="match status" value="1"/>
</dbReference>
<dbReference type="EMBL" id="JBFXLU010000035">
    <property type="protein sequence ID" value="KAL2850652.1"/>
    <property type="molecule type" value="Genomic_DNA"/>
</dbReference>
<reference evidence="9 10" key="1">
    <citation type="submission" date="2024-07" db="EMBL/GenBank/DDBJ databases">
        <title>Section-level genome sequencing and comparative genomics of Aspergillus sections Usti and Cavernicolus.</title>
        <authorList>
            <consortium name="Lawrence Berkeley National Laboratory"/>
            <person name="Nybo J.L."/>
            <person name="Vesth T.C."/>
            <person name="Theobald S."/>
            <person name="Frisvad J.C."/>
            <person name="Larsen T.O."/>
            <person name="Kjaerboelling I."/>
            <person name="Rothschild-Mancinelli K."/>
            <person name="Lyhne E.K."/>
            <person name="Kogle M.E."/>
            <person name="Barry K."/>
            <person name="Clum A."/>
            <person name="Na H."/>
            <person name="Ledsgaard L."/>
            <person name="Lin J."/>
            <person name="Lipzen A."/>
            <person name="Kuo A."/>
            <person name="Riley R."/>
            <person name="Mondo S."/>
            <person name="Labutti K."/>
            <person name="Haridas S."/>
            <person name="Pangalinan J."/>
            <person name="Salamov A.A."/>
            <person name="Simmons B.A."/>
            <person name="Magnuson J.K."/>
            <person name="Chen J."/>
            <person name="Drula E."/>
            <person name="Henrissat B."/>
            <person name="Wiebenga A."/>
            <person name="Lubbers R.J."/>
            <person name="Gomes A.C."/>
            <person name="Makela M.R."/>
            <person name="Stajich J."/>
            <person name="Grigoriev I.V."/>
            <person name="Mortensen U.H."/>
            <person name="De Vries R.P."/>
            <person name="Baker S.E."/>
            <person name="Andersen M.R."/>
        </authorList>
    </citation>
    <scope>NUCLEOTIDE SEQUENCE [LARGE SCALE GENOMIC DNA]</scope>
    <source>
        <strain evidence="9 10">CBS 123904</strain>
    </source>
</reference>
<protein>
    <recommendedName>
        <fullName evidence="8">Carboxypeptidase</fullName>
        <ecNumber evidence="8">3.4.16.-</ecNumber>
    </recommendedName>
</protein>
<evidence type="ECO:0000256" key="7">
    <source>
        <dbReference type="ARBA" id="ARBA00023180"/>
    </source>
</evidence>